<dbReference type="InterPro" id="IPR043166">
    <property type="entry name" value="LarA-like_C"/>
</dbReference>
<evidence type="ECO:0000313" key="2">
    <source>
        <dbReference type="EMBL" id="MFC5381463.1"/>
    </source>
</evidence>
<accession>A0ABW0GNB3</accession>
<sequence length="543" mass="60374">MTRPGFVLEVDDRTPPLVVHEGEGFRLERFPRGTRVVYPPESLPGVPDVDEAIEQALLHPVDSEPLPALLTAGMRLTIAFDDISIPLPPMKAPDIRQRVIEAVLELAAQAGVDDVELVSANALHRRLTPDELKHIVGERVFRSFFPQGALYNFDAEDKDTIAHLGRTRHGEDVDIHKRSAESDLLVYVNVNLVAMDGGHKSVAIGLAPYSSLRHHHNSHTMVQSRSFMDHTRSALHGSAWRMGRVVAEHVKVFQIETTLNNTIFPDAYSFLQKREWEWNISDQARFVGVRRGLAVAPKRLRHRAFHGIRSEYSLTGITAGEVEAVHARTIEAVHRQQLVPVQGQSDVMVLGVPFVGPYNVDSVMNPILAACMGLGYYFNSYRGAPVVRPGGAVILYHPVEQEFHQLHHPSYVDFFEEVLSTSTEPSVIEKQFEERYATDPWYVHLYRTSHAYHGVHPFYMWYWIAHALDHLGGGRNVVWVGGNRAACARMGFRAASSLQDALEMVSDTVGPDPSITYLHNPPHLVADVSVPDLAAAGGLVGGA</sequence>
<evidence type="ECO:0000259" key="1">
    <source>
        <dbReference type="Pfam" id="PF09861"/>
    </source>
</evidence>
<feature type="domain" description="LarA-like N-terminal" evidence="1">
    <location>
        <begin position="36"/>
        <end position="227"/>
    </location>
</feature>
<dbReference type="Gene3D" id="3.90.226.30">
    <property type="match status" value="1"/>
</dbReference>
<gene>
    <name evidence="2" type="ORF">ACFPJ6_11730</name>
</gene>
<evidence type="ECO:0000313" key="3">
    <source>
        <dbReference type="Proteomes" id="UP001596122"/>
    </source>
</evidence>
<dbReference type="RefSeq" id="WP_340269348.1">
    <property type="nucleotide sequence ID" value="NZ_JBBEOG010000004.1"/>
</dbReference>
<keyword evidence="3" id="KW-1185">Reference proteome</keyword>
<organism evidence="2 3">
    <name type="scientific">Aquipuribacter nitratireducens</name>
    <dbReference type="NCBI Taxonomy" id="650104"/>
    <lineage>
        <taxon>Bacteria</taxon>
        <taxon>Bacillati</taxon>
        <taxon>Actinomycetota</taxon>
        <taxon>Actinomycetes</taxon>
        <taxon>Micrococcales</taxon>
        <taxon>Intrasporangiaceae</taxon>
        <taxon>Aquipuribacter</taxon>
    </lineage>
</organism>
<dbReference type="Gene3D" id="3.40.50.11440">
    <property type="match status" value="1"/>
</dbReference>
<dbReference type="PANTHER" id="PTHR33171">
    <property type="entry name" value="LAR_N DOMAIN-CONTAINING PROTEIN"/>
    <property type="match status" value="1"/>
</dbReference>
<dbReference type="Pfam" id="PF09861">
    <property type="entry name" value="Lar_N"/>
    <property type="match status" value="1"/>
</dbReference>
<reference evidence="3" key="1">
    <citation type="journal article" date="2019" name="Int. J. Syst. Evol. Microbiol.">
        <title>The Global Catalogue of Microorganisms (GCM) 10K type strain sequencing project: providing services to taxonomists for standard genome sequencing and annotation.</title>
        <authorList>
            <consortium name="The Broad Institute Genomics Platform"/>
            <consortium name="The Broad Institute Genome Sequencing Center for Infectious Disease"/>
            <person name="Wu L."/>
            <person name="Ma J."/>
        </authorList>
    </citation>
    <scope>NUCLEOTIDE SEQUENCE [LARGE SCALE GENOMIC DNA]</scope>
    <source>
        <strain evidence="3">CCUG 43114</strain>
    </source>
</reference>
<dbReference type="InterPro" id="IPR018657">
    <property type="entry name" value="LarA-like_N"/>
</dbReference>
<dbReference type="PANTHER" id="PTHR33171:SF17">
    <property type="entry name" value="LARA-LIKE N-TERMINAL DOMAIN-CONTAINING PROTEIN"/>
    <property type="match status" value="1"/>
</dbReference>
<protein>
    <submittedName>
        <fullName evidence="2">Lactate racemase domain-containing protein</fullName>
    </submittedName>
</protein>
<dbReference type="Proteomes" id="UP001596122">
    <property type="component" value="Unassembled WGS sequence"/>
</dbReference>
<dbReference type="EMBL" id="JBHSLD010000009">
    <property type="protein sequence ID" value="MFC5381463.1"/>
    <property type="molecule type" value="Genomic_DNA"/>
</dbReference>
<comment type="caution">
    <text evidence="2">The sequence shown here is derived from an EMBL/GenBank/DDBJ whole genome shotgun (WGS) entry which is preliminary data.</text>
</comment>
<name>A0ABW0GNB3_9MICO</name>
<proteinExistence type="predicted"/>
<dbReference type="InterPro" id="IPR048068">
    <property type="entry name" value="LarA-like"/>
</dbReference>